<comment type="similarity">
    <text evidence="2 6">Belongs to the TBCA family.</text>
</comment>
<evidence type="ECO:0000256" key="3">
    <source>
        <dbReference type="ARBA" id="ARBA00015002"/>
    </source>
</evidence>
<accession>B4G2Y3</accession>
<keyword evidence="8" id="KW-1185">Reference proteome</keyword>
<dbReference type="GO" id="GO:0007023">
    <property type="term" value="P:post-chaperonin tubulin folding pathway"/>
    <property type="evidence" value="ECO:0007669"/>
    <property type="project" value="UniProtKB-UniRule"/>
</dbReference>
<dbReference type="GO" id="GO:0007021">
    <property type="term" value="P:tubulin complex assembly"/>
    <property type="evidence" value="ECO:0007669"/>
    <property type="project" value="UniProtKB-UniRule"/>
</dbReference>
<dbReference type="SUPFAM" id="SSF46988">
    <property type="entry name" value="Tubulin chaperone cofactor A"/>
    <property type="match status" value="1"/>
</dbReference>
<dbReference type="STRING" id="7234.B4G2Y3"/>
<dbReference type="AlphaFoldDB" id="B4G2Y3"/>
<dbReference type="GO" id="GO:0048487">
    <property type="term" value="F:beta-tubulin binding"/>
    <property type="evidence" value="ECO:0007669"/>
    <property type="project" value="InterPro"/>
</dbReference>
<evidence type="ECO:0000256" key="2">
    <source>
        <dbReference type="ARBA" id="ARBA00006806"/>
    </source>
</evidence>
<protein>
    <recommendedName>
        <fullName evidence="3 6">Tubulin-specific chaperone A</fullName>
    </recommendedName>
</protein>
<dbReference type="EMBL" id="CH479179">
    <property type="protein sequence ID" value="EDW24178.1"/>
    <property type="molecule type" value="Genomic_DNA"/>
</dbReference>
<dbReference type="eggNOG" id="KOG3470">
    <property type="taxonomic scope" value="Eukaryota"/>
</dbReference>
<evidence type="ECO:0000313" key="8">
    <source>
        <dbReference type="Proteomes" id="UP000008744"/>
    </source>
</evidence>
<dbReference type="Proteomes" id="UP000008744">
    <property type="component" value="Unassembled WGS sequence"/>
</dbReference>
<dbReference type="HOGENOM" id="CLU_3144375_0_0_1"/>
<dbReference type="Gene3D" id="1.20.58.90">
    <property type="match status" value="1"/>
</dbReference>
<organism evidence="8">
    <name type="scientific">Drosophila persimilis</name>
    <name type="common">Fruit fly</name>
    <dbReference type="NCBI Taxonomy" id="7234"/>
    <lineage>
        <taxon>Eukaryota</taxon>
        <taxon>Metazoa</taxon>
        <taxon>Ecdysozoa</taxon>
        <taxon>Arthropoda</taxon>
        <taxon>Hexapoda</taxon>
        <taxon>Insecta</taxon>
        <taxon>Pterygota</taxon>
        <taxon>Neoptera</taxon>
        <taxon>Endopterygota</taxon>
        <taxon>Diptera</taxon>
        <taxon>Brachycera</taxon>
        <taxon>Muscomorpha</taxon>
        <taxon>Ephydroidea</taxon>
        <taxon>Drosophilidae</taxon>
        <taxon>Drosophila</taxon>
        <taxon>Sophophora</taxon>
    </lineage>
</organism>
<keyword evidence="6" id="KW-0963">Cytoplasm</keyword>
<comment type="subunit">
    <text evidence="5 6">Supercomplex made of cofactors A to E. Cofactors A and D function by capturing and stabilizing tubulin in a quasi-native conformation. Cofactor E binds to the cofactor D-tubulin complex; interaction with cofactor C then causes the release of tubulin polypeptides that are committed to the native state.</text>
</comment>
<comment type="subcellular location">
    <subcellularLocation>
        <location evidence="6">Cytoplasm</location>
        <location evidence="6">Cytoskeleton</location>
    </subcellularLocation>
</comment>
<dbReference type="InterPro" id="IPR036126">
    <property type="entry name" value="TBCA_sf"/>
</dbReference>
<evidence type="ECO:0000256" key="5">
    <source>
        <dbReference type="ARBA" id="ARBA00026055"/>
    </source>
</evidence>
<comment type="function">
    <text evidence="1">Tubulin-folding protein; involved in the early step of the tubulin folding pathway.</text>
</comment>
<keyword evidence="6" id="KW-0493">Microtubule</keyword>
<evidence type="ECO:0000256" key="6">
    <source>
        <dbReference type="RuleBase" id="RU364030"/>
    </source>
</evidence>
<evidence type="ECO:0000256" key="4">
    <source>
        <dbReference type="ARBA" id="ARBA00023186"/>
    </source>
</evidence>
<keyword evidence="6" id="KW-0206">Cytoskeleton</keyword>
<evidence type="ECO:0000313" key="7">
    <source>
        <dbReference type="EMBL" id="EDW24178.1"/>
    </source>
</evidence>
<proteinExistence type="inferred from homology"/>
<reference evidence="7 8" key="1">
    <citation type="journal article" date="2007" name="Nature">
        <title>Evolution of genes and genomes on the Drosophila phylogeny.</title>
        <authorList>
            <consortium name="Drosophila 12 Genomes Consortium"/>
            <person name="Clark A.G."/>
            <person name="Eisen M.B."/>
            <person name="Smith D.R."/>
            <person name="Bergman C.M."/>
            <person name="Oliver B."/>
            <person name="Markow T.A."/>
            <person name="Kaufman T.C."/>
            <person name="Kellis M."/>
            <person name="Gelbart W."/>
            <person name="Iyer V.N."/>
            <person name="Pollard D.A."/>
            <person name="Sackton T.B."/>
            <person name="Larracuente A.M."/>
            <person name="Singh N.D."/>
            <person name="Abad J.P."/>
            <person name="Abt D.N."/>
            <person name="Adryan B."/>
            <person name="Aguade M."/>
            <person name="Akashi H."/>
            <person name="Anderson W.W."/>
            <person name="Aquadro C.F."/>
            <person name="Ardell D.H."/>
            <person name="Arguello R."/>
            <person name="Artieri C.G."/>
            <person name="Barbash D.A."/>
            <person name="Barker D."/>
            <person name="Barsanti P."/>
            <person name="Batterham P."/>
            <person name="Batzoglou S."/>
            <person name="Begun D."/>
            <person name="Bhutkar A."/>
            <person name="Blanco E."/>
            <person name="Bosak S.A."/>
            <person name="Bradley R.K."/>
            <person name="Brand A.D."/>
            <person name="Brent M.R."/>
            <person name="Brooks A.N."/>
            <person name="Brown R.H."/>
            <person name="Butlin R.K."/>
            <person name="Caggese C."/>
            <person name="Calvi B.R."/>
            <person name="Bernardo de Carvalho A."/>
            <person name="Caspi A."/>
            <person name="Castrezana S."/>
            <person name="Celniker S.E."/>
            <person name="Chang J.L."/>
            <person name="Chapple C."/>
            <person name="Chatterji S."/>
            <person name="Chinwalla A."/>
            <person name="Civetta A."/>
            <person name="Clifton S.W."/>
            <person name="Comeron J.M."/>
            <person name="Costello J.C."/>
            <person name="Coyne J.A."/>
            <person name="Daub J."/>
            <person name="David R.G."/>
            <person name="Delcher A.L."/>
            <person name="Delehaunty K."/>
            <person name="Do C.B."/>
            <person name="Ebling H."/>
            <person name="Edwards K."/>
            <person name="Eickbush T."/>
            <person name="Evans J.D."/>
            <person name="Filipski A."/>
            <person name="Findeiss S."/>
            <person name="Freyhult E."/>
            <person name="Fulton L."/>
            <person name="Fulton R."/>
            <person name="Garcia A.C."/>
            <person name="Gardiner A."/>
            <person name="Garfield D.A."/>
            <person name="Garvin B.E."/>
            <person name="Gibson G."/>
            <person name="Gilbert D."/>
            <person name="Gnerre S."/>
            <person name="Godfrey J."/>
            <person name="Good R."/>
            <person name="Gotea V."/>
            <person name="Gravely B."/>
            <person name="Greenberg A.J."/>
            <person name="Griffiths-Jones S."/>
            <person name="Gross S."/>
            <person name="Guigo R."/>
            <person name="Gustafson E.A."/>
            <person name="Haerty W."/>
            <person name="Hahn M.W."/>
            <person name="Halligan D.L."/>
            <person name="Halpern A.L."/>
            <person name="Halter G.M."/>
            <person name="Han M.V."/>
            <person name="Heger A."/>
            <person name="Hillier L."/>
            <person name="Hinrichs A.S."/>
            <person name="Holmes I."/>
            <person name="Hoskins R.A."/>
            <person name="Hubisz M.J."/>
            <person name="Hultmark D."/>
            <person name="Huntley M.A."/>
            <person name="Jaffe D.B."/>
            <person name="Jagadeeshan S."/>
            <person name="Jeck W.R."/>
            <person name="Johnson J."/>
            <person name="Jones C.D."/>
            <person name="Jordan W.C."/>
            <person name="Karpen G.H."/>
            <person name="Kataoka E."/>
            <person name="Keightley P.D."/>
            <person name="Kheradpour P."/>
            <person name="Kirkness E.F."/>
            <person name="Koerich L.B."/>
            <person name="Kristiansen K."/>
            <person name="Kudrna D."/>
            <person name="Kulathinal R.J."/>
            <person name="Kumar S."/>
            <person name="Kwok R."/>
            <person name="Lander E."/>
            <person name="Langley C.H."/>
            <person name="Lapoint R."/>
            <person name="Lazzaro B.P."/>
            <person name="Lee S.J."/>
            <person name="Levesque L."/>
            <person name="Li R."/>
            <person name="Lin C.F."/>
            <person name="Lin M.F."/>
            <person name="Lindblad-Toh K."/>
            <person name="Llopart A."/>
            <person name="Long M."/>
            <person name="Low L."/>
            <person name="Lozovsky E."/>
            <person name="Lu J."/>
            <person name="Luo M."/>
            <person name="Machado C.A."/>
            <person name="Makalowski W."/>
            <person name="Marzo M."/>
            <person name="Matsuda M."/>
            <person name="Matzkin L."/>
            <person name="McAllister B."/>
            <person name="McBride C.S."/>
            <person name="McKernan B."/>
            <person name="McKernan K."/>
            <person name="Mendez-Lago M."/>
            <person name="Minx P."/>
            <person name="Mollenhauer M.U."/>
            <person name="Montooth K."/>
            <person name="Mount S.M."/>
            <person name="Mu X."/>
            <person name="Myers E."/>
            <person name="Negre B."/>
            <person name="Newfeld S."/>
            <person name="Nielsen R."/>
            <person name="Noor M.A."/>
            <person name="O'Grady P."/>
            <person name="Pachter L."/>
            <person name="Papaceit M."/>
            <person name="Parisi M.J."/>
            <person name="Parisi M."/>
            <person name="Parts L."/>
            <person name="Pedersen J.S."/>
            <person name="Pesole G."/>
            <person name="Phillippy A.M."/>
            <person name="Ponting C.P."/>
            <person name="Pop M."/>
            <person name="Porcelli D."/>
            <person name="Powell J.R."/>
            <person name="Prohaska S."/>
            <person name="Pruitt K."/>
            <person name="Puig M."/>
            <person name="Quesneville H."/>
            <person name="Ram K.R."/>
            <person name="Rand D."/>
            <person name="Rasmussen M.D."/>
            <person name="Reed L.K."/>
            <person name="Reenan R."/>
            <person name="Reily A."/>
            <person name="Remington K.A."/>
            <person name="Rieger T.T."/>
            <person name="Ritchie M.G."/>
            <person name="Robin C."/>
            <person name="Rogers Y.H."/>
            <person name="Rohde C."/>
            <person name="Rozas J."/>
            <person name="Rubenfield M.J."/>
            <person name="Ruiz A."/>
            <person name="Russo S."/>
            <person name="Salzberg S.L."/>
            <person name="Sanchez-Gracia A."/>
            <person name="Saranga D.J."/>
            <person name="Sato H."/>
            <person name="Schaeffer S.W."/>
            <person name="Schatz M.C."/>
            <person name="Schlenke T."/>
            <person name="Schwartz R."/>
            <person name="Segarra C."/>
            <person name="Singh R.S."/>
            <person name="Sirot L."/>
            <person name="Sirota M."/>
            <person name="Sisneros N.B."/>
            <person name="Smith C.D."/>
            <person name="Smith T.F."/>
            <person name="Spieth J."/>
            <person name="Stage D.E."/>
            <person name="Stark A."/>
            <person name="Stephan W."/>
            <person name="Strausberg R.L."/>
            <person name="Strempel S."/>
            <person name="Sturgill D."/>
            <person name="Sutton G."/>
            <person name="Sutton G.G."/>
            <person name="Tao W."/>
            <person name="Teichmann S."/>
            <person name="Tobari Y.N."/>
            <person name="Tomimura Y."/>
            <person name="Tsolas J.M."/>
            <person name="Valente V.L."/>
            <person name="Venter E."/>
            <person name="Venter J.C."/>
            <person name="Vicario S."/>
            <person name="Vieira F.G."/>
            <person name="Vilella A.J."/>
            <person name="Villasante A."/>
            <person name="Walenz B."/>
            <person name="Wang J."/>
            <person name="Wasserman M."/>
            <person name="Watts T."/>
            <person name="Wilson D."/>
            <person name="Wilson R.K."/>
            <person name="Wing R.A."/>
            <person name="Wolfner M.F."/>
            <person name="Wong A."/>
            <person name="Wong G.K."/>
            <person name="Wu C.I."/>
            <person name="Wu G."/>
            <person name="Yamamoto D."/>
            <person name="Yang H.P."/>
            <person name="Yang S.P."/>
            <person name="Yorke J.A."/>
            <person name="Yoshida K."/>
            <person name="Zdobnov E."/>
            <person name="Zhang P."/>
            <person name="Zhang Y."/>
            <person name="Zimin A.V."/>
            <person name="Baldwin J."/>
            <person name="Abdouelleil A."/>
            <person name="Abdulkadir J."/>
            <person name="Abebe A."/>
            <person name="Abera B."/>
            <person name="Abreu J."/>
            <person name="Acer S.C."/>
            <person name="Aftuck L."/>
            <person name="Alexander A."/>
            <person name="An P."/>
            <person name="Anderson E."/>
            <person name="Anderson S."/>
            <person name="Arachi H."/>
            <person name="Azer M."/>
            <person name="Bachantsang P."/>
            <person name="Barry A."/>
            <person name="Bayul T."/>
            <person name="Berlin A."/>
            <person name="Bessette D."/>
            <person name="Bloom T."/>
            <person name="Blye J."/>
            <person name="Boguslavskiy L."/>
            <person name="Bonnet C."/>
            <person name="Boukhgalter B."/>
            <person name="Bourzgui I."/>
            <person name="Brown A."/>
            <person name="Cahill P."/>
            <person name="Channer S."/>
            <person name="Cheshatsang Y."/>
            <person name="Chuda L."/>
            <person name="Citroen M."/>
            <person name="Collymore A."/>
            <person name="Cooke P."/>
            <person name="Costello M."/>
            <person name="D'Aco K."/>
            <person name="Daza R."/>
            <person name="De Haan G."/>
            <person name="DeGray S."/>
            <person name="DeMaso C."/>
            <person name="Dhargay N."/>
            <person name="Dooley K."/>
            <person name="Dooley E."/>
            <person name="Doricent M."/>
            <person name="Dorje P."/>
            <person name="Dorjee K."/>
            <person name="Dupes A."/>
            <person name="Elong R."/>
            <person name="Falk J."/>
            <person name="Farina A."/>
            <person name="Faro S."/>
            <person name="Ferguson D."/>
            <person name="Fisher S."/>
            <person name="Foley C.D."/>
            <person name="Franke A."/>
            <person name="Friedrich D."/>
            <person name="Gadbois L."/>
            <person name="Gearin G."/>
            <person name="Gearin C.R."/>
            <person name="Giannoukos G."/>
            <person name="Goode T."/>
            <person name="Graham J."/>
            <person name="Grandbois E."/>
            <person name="Grewal S."/>
            <person name="Gyaltsen K."/>
            <person name="Hafez N."/>
            <person name="Hagos B."/>
            <person name="Hall J."/>
            <person name="Henson C."/>
            <person name="Hollinger A."/>
            <person name="Honan T."/>
            <person name="Huard M.D."/>
            <person name="Hughes L."/>
            <person name="Hurhula B."/>
            <person name="Husby M.E."/>
            <person name="Kamat A."/>
            <person name="Kanga B."/>
            <person name="Kashin S."/>
            <person name="Khazanovich D."/>
            <person name="Kisner P."/>
            <person name="Lance K."/>
            <person name="Lara M."/>
            <person name="Lee W."/>
            <person name="Lennon N."/>
            <person name="Letendre F."/>
            <person name="LeVine R."/>
            <person name="Lipovsky A."/>
            <person name="Liu X."/>
            <person name="Liu J."/>
            <person name="Liu S."/>
            <person name="Lokyitsang T."/>
            <person name="Lokyitsang Y."/>
            <person name="Lubonja R."/>
            <person name="Lui A."/>
            <person name="MacDonald P."/>
            <person name="Magnisalis V."/>
            <person name="Maru K."/>
            <person name="Matthews C."/>
            <person name="McCusker W."/>
            <person name="McDonough S."/>
            <person name="Mehta T."/>
            <person name="Meldrim J."/>
            <person name="Meneus L."/>
            <person name="Mihai O."/>
            <person name="Mihalev A."/>
            <person name="Mihova T."/>
            <person name="Mittelman R."/>
            <person name="Mlenga V."/>
            <person name="Montmayeur A."/>
            <person name="Mulrain L."/>
            <person name="Navidi A."/>
            <person name="Naylor J."/>
            <person name="Negash T."/>
            <person name="Nguyen T."/>
            <person name="Nguyen N."/>
            <person name="Nicol R."/>
            <person name="Norbu C."/>
            <person name="Norbu N."/>
            <person name="Novod N."/>
            <person name="O'Neill B."/>
            <person name="Osman S."/>
            <person name="Markiewicz E."/>
            <person name="Oyono O.L."/>
            <person name="Patti C."/>
            <person name="Phunkhang P."/>
            <person name="Pierre F."/>
            <person name="Priest M."/>
            <person name="Raghuraman S."/>
            <person name="Rege F."/>
            <person name="Reyes R."/>
            <person name="Rise C."/>
            <person name="Rogov P."/>
            <person name="Ross K."/>
            <person name="Ryan E."/>
            <person name="Settipalli S."/>
            <person name="Shea T."/>
            <person name="Sherpa N."/>
            <person name="Shi L."/>
            <person name="Shih D."/>
            <person name="Sparrow T."/>
            <person name="Spaulding J."/>
            <person name="Stalker J."/>
            <person name="Stange-Thomann N."/>
            <person name="Stavropoulos S."/>
            <person name="Stone C."/>
            <person name="Strader C."/>
            <person name="Tesfaye S."/>
            <person name="Thomson T."/>
            <person name="Thoulutsang Y."/>
            <person name="Thoulutsang D."/>
            <person name="Topham K."/>
            <person name="Topping I."/>
            <person name="Tsamla T."/>
            <person name="Vassiliev H."/>
            <person name="Vo A."/>
            <person name="Wangchuk T."/>
            <person name="Wangdi T."/>
            <person name="Weiand M."/>
            <person name="Wilkinson J."/>
            <person name="Wilson A."/>
            <person name="Yadav S."/>
            <person name="Young G."/>
            <person name="Yu Q."/>
            <person name="Zembek L."/>
            <person name="Zhong D."/>
            <person name="Zimmer A."/>
            <person name="Zwirko Z."/>
            <person name="Jaffe D.B."/>
            <person name="Alvarez P."/>
            <person name="Brockman W."/>
            <person name="Butler J."/>
            <person name="Chin C."/>
            <person name="Gnerre S."/>
            <person name="Grabherr M."/>
            <person name="Kleber M."/>
            <person name="Mauceli E."/>
            <person name="MacCallum I."/>
        </authorList>
    </citation>
    <scope>NUCLEOTIDE SEQUENCE [LARGE SCALE GENOMIC DNA]</scope>
    <source>
        <strain evidence="8">MSH-3 / Tucson 14011-0111.49</strain>
    </source>
</reference>
<dbReference type="PhylomeDB" id="B4G2Y3"/>
<sequence>MMIPDSKRRLQKEYEVLQKFLDDEVDLKETETYTKAAEILTEAKGVLAV</sequence>
<keyword evidence="4 6" id="KW-0143">Chaperone</keyword>
<dbReference type="OrthoDB" id="296187at2759"/>
<dbReference type="Pfam" id="PF02970">
    <property type="entry name" value="TBCA"/>
    <property type="match status" value="1"/>
</dbReference>
<dbReference type="InterPro" id="IPR004226">
    <property type="entry name" value="TBCA"/>
</dbReference>
<evidence type="ECO:0000256" key="1">
    <source>
        <dbReference type="ARBA" id="ARBA00003046"/>
    </source>
</evidence>
<name>B4G2Y3_DROPE</name>
<dbReference type="GO" id="GO:0005874">
    <property type="term" value="C:microtubule"/>
    <property type="evidence" value="ECO:0007669"/>
    <property type="project" value="UniProtKB-KW"/>
</dbReference>
<gene>
    <name evidence="7" type="primary">Dper\GL23997</name>
    <name evidence="7" type="ORF">Dper_GL23997</name>
</gene>
<dbReference type="KEGG" id="dpe:6588535"/>